<reference evidence="2" key="1">
    <citation type="submission" date="2019-08" db="EMBL/GenBank/DDBJ databases">
        <authorList>
            <person name="Kucharzyk K."/>
            <person name="Murdoch R.W."/>
            <person name="Higgins S."/>
            <person name="Loffler F."/>
        </authorList>
    </citation>
    <scope>NUCLEOTIDE SEQUENCE</scope>
</reference>
<feature type="region of interest" description="Disordered" evidence="1">
    <location>
        <begin position="77"/>
        <end position="110"/>
    </location>
</feature>
<gene>
    <name evidence="2" type="ORF">SDC9_119229</name>
</gene>
<protein>
    <submittedName>
        <fullName evidence="2">Uncharacterized protein</fullName>
    </submittedName>
</protein>
<proteinExistence type="predicted"/>
<feature type="compositionally biased region" description="Basic and acidic residues" evidence="1">
    <location>
        <begin position="85"/>
        <end position="94"/>
    </location>
</feature>
<organism evidence="2">
    <name type="scientific">bioreactor metagenome</name>
    <dbReference type="NCBI Taxonomy" id="1076179"/>
    <lineage>
        <taxon>unclassified sequences</taxon>
        <taxon>metagenomes</taxon>
        <taxon>ecological metagenomes</taxon>
    </lineage>
</organism>
<sequence length="110" mass="12412">MQLNTIIAELARRFNAFSEIPAVKKRRARSALSDHRHAEFGFEHSLVLRSVHPNTRFRPCQSMKLLKKGLRADGYSAQSAARAHVQREKGKRELGGYSIPRAKSKKRGGS</sequence>
<dbReference type="EMBL" id="VSSQ01024633">
    <property type="protein sequence ID" value="MPM72256.1"/>
    <property type="molecule type" value="Genomic_DNA"/>
</dbReference>
<accession>A0A645C366</accession>
<comment type="caution">
    <text evidence="2">The sequence shown here is derived from an EMBL/GenBank/DDBJ whole genome shotgun (WGS) entry which is preliminary data.</text>
</comment>
<evidence type="ECO:0000313" key="2">
    <source>
        <dbReference type="EMBL" id="MPM72256.1"/>
    </source>
</evidence>
<dbReference type="AlphaFoldDB" id="A0A645C366"/>
<name>A0A645C366_9ZZZZ</name>
<evidence type="ECO:0000256" key="1">
    <source>
        <dbReference type="SAM" id="MobiDB-lite"/>
    </source>
</evidence>